<comment type="caution">
    <text evidence="3">The sequence shown here is derived from an EMBL/GenBank/DDBJ whole genome shotgun (WGS) entry which is preliminary data.</text>
</comment>
<evidence type="ECO:0000313" key="3">
    <source>
        <dbReference type="EMBL" id="KAF6027921.1"/>
    </source>
</evidence>
<dbReference type="Gene3D" id="3.40.50.300">
    <property type="entry name" value="P-loop containing nucleotide triphosphate hydrolases"/>
    <property type="match status" value="1"/>
</dbReference>
<reference evidence="3" key="1">
    <citation type="submission" date="2020-06" db="EMBL/GenBank/DDBJ databases">
        <title>Draft genome of Bugula neritina, a colonial animal packing powerful symbionts and potential medicines.</title>
        <authorList>
            <person name="Rayko M."/>
        </authorList>
    </citation>
    <scope>NUCLEOTIDE SEQUENCE [LARGE SCALE GENOMIC DNA]</scope>
    <source>
        <strain evidence="3">Kwan_BN1</strain>
    </source>
</reference>
<dbReference type="SUPFAM" id="SSF52540">
    <property type="entry name" value="P-loop containing nucleoside triphosphate hydrolases"/>
    <property type="match status" value="1"/>
</dbReference>
<dbReference type="InterPro" id="IPR027417">
    <property type="entry name" value="P-loop_NTPase"/>
</dbReference>
<dbReference type="InterPro" id="IPR049945">
    <property type="entry name" value="AAA_22"/>
</dbReference>
<evidence type="ECO:0000259" key="2">
    <source>
        <dbReference type="Pfam" id="PF13401"/>
    </source>
</evidence>
<dbReference type="OrthoDB" id="6161812at2759"/>
<organism evidence="3 4">
    <name type="scientific">Bugula neritina</name>
    <name type="common">Brown bryozoan</name>
    <name type="synonym">Sertularia neritina</name>
    <dbReference type="NCBI Taxonomy" id="10212"/>
    <lineage>
        <taxon>Eukaryota</taxon>
        <taxon>Metazoa</taxon>
        <taxon>Spiralia</taxon>
        <taxon>Lophotrochozoa</taxon>
        <taxon>Bryozoa</taxon>
        <taxon>Gymnolaemata</taxon>
        <taxon>Cheilostomatida</taxon>
        <taxon>Flustrina</taxon>
        <taxon>Buguloidea</taxon>
        <taxon>Bugulidae</taxon>
        <taxon>Bugula</taxon>
    </lineage>
</organism>
<dbReference type="Proteomes" id="UP000593567">
    <property type="component" value="Unassembled WGS sequence"/>
</dbReference>
<dbReference type="AlphaFoldDB" id="A0A7J7JQH1"/>
<sequence length="519" mass="59679">MAHSVDHDSMDTDSSGGEEDGKLPITDHRQLRCYSRIIKDIFAGLSEAMDSKAVEDFQTECLRLSMDKNLYTELISQEKWEEVLQLILKSANDDVHLVLEILHNFIPKVIPDLRPEVAGSIKFLYDLVTRNNQDFNLENSMIYGRQDELQMLSELMNFEKERNVKLINICGMTGIGKSHLLKHFGSRYLDERLVPIYVDAKGMTNFSDLAASLLVRIGCQPQGTESDMIGTFFSQIKDIAGELIFIVIISTIDNYLERYVIFIDDYSDLMSPANRKQALEFLHNFIKTAQHQEIQLKIVVSSQSHFKMTSEKTEGEDVKDIKSQMNGYSKDIHLKSLENIDAEKFFGASFKSLSYVQRAEVLEKCNGHPFLLKLVGEAADMDYSVTAENTGLTIDDVKHVKCVVKERLQRAFEKLSKKEQLTLLAVPIFGRDAQLNVLHHVLGASQPRSEFIEEVKKQFFDQFWLAFNTFLLKEEKEKYTFVNAHHPLVLEFLKMKISNIFDNKTSPYYEDCIKMKRDM</sequence>
<evidence type="ECO:0000256" key="1">
    <source>
        <dbReference type="SAM" id="MobiDB-lite"/>
    </source>
</evidence>
<dbReference type="Pfam" id="PF13401">
    <property type="entry name" value="AAA_22"/>
    <property type="match status" value="1"/>
</dbReference>
<dbReference type="EMBL" id="VXIV02002005">
    <property type="protein sequence ID" value="KAF6027921.1"/>
    <property type="molecule type" value="Genomic_DNA"/>
</dbReference>
<gene>
    <name evidence="3" type="ORF">EB796_013739</name>
</gene>
<accession>A0A7J7JQH1</accession>
<dbReference type="GO" id="GO:0016887">
    <property type="term" value="F:ATP hydrolysis activity"/>
    <property type="evidence" value="ECO:0007669"/>
    <property type="project" value="InterPro"/>
</dbReference>
<protein>
    <recommendedName>
        <fullName evidence="2">ORC1/DEAH AAA+ ATPase domain-containing protein</fullName>
    </recommendedName>
</protein>
<name>A0A7J7JQH1_BUGNE</name>
<feature type="domain" description="ORC1/DEAH AAA+ ATPase" evidence="2">
    <location>
        <begin position="165"/>
        <end position="300"/>
    </location>
</feature>
<feature type="compositionally biased region" description="Basic and acidic residues" evidence="1">
    <location>
        <begin position="1"/>
        <end position="10"/>
    </location>
</feature>
<feature type="region of interest" description="Disordered" evidence="1">
    <location>
        <begin position="1"/>
        <end position="23"/>
    </location>
</feature>
<keyword evidence="4" id="KW-1185">Reference proteome</keyword>
<evidence type="ECO:0000313" key="4">
    <source>
        <dbReference type="Proteomes" id="UP000593567"/>
    </source>
</evidence>
<proteinExistence type="predicted"/>